<sequence>MPLGTLREMFSPTSISFIEQANHSVRNVYFVHVLSSRHEHLLVTPIELENRNSSHRHSGELNRCYVKTLLSRQAQQSSMLNTAYTRSKPVSSASHAPGLRP</sequence>
<dbReference type="AlphaFoldDB" id="A0A8G0L0M5"/>
<keyword evidence="3" id="KW-1185">Reference proteome</keyword>
<dbReference type="Proteomes" id="UP000826661">
    <property type="component" value="Chromosome I"/>
</dbReference>
<accession>A0A8G0L0M5</accession>
<organism evidence="2 3">
    <name type="scientific">Trichoderma simmonsii</name>
    <dbReference type="NCBI Taxonomy" id="1491479"/>
    <lineage>
        <taxon>Eukaryota</taxon>
        <taxon>Fungi</taxon>
        <taxon>Dikarya</taxon>
        <taxon>Ascomycota</taxon>
        <taxon>Pezizomycotina</taxon>
        <taxon>Sordariomycetes</taxon>
        <taxon>Hypocreomycetidae</taxon>
        <taxon>Hypocreales</taxon>
        <taxon>Hypocreaceae</taxon>
        <taxon>Trichoderma</taxon>
    </lineage>
</organism>
<name>A0A8G0L0M5_9HYPO</name>
<proteinExistence type="predicted"/>
<protein>
    <submittedName>
        <fullName evidence="2">Uncharacterized protein</fullName>
    </submittedName>
</protein>
<dbReference type="EMBL" id="CP075864">
    <property type="protein sequence ID" value="QYS93577.1"/>
    <property type="molecule type" value="Genomic_DNA"/>
</dbReference>
<gene>
    <name evidence="2" type="ORF">H0G86_000948</name>
</gene>
<feature type="region of interest" description="Disordered" evidence="1">
    <location>
        <begin position="77"/>
        <end position="101"/>
    </location>
</feature>
<feature type="compositionally biased region" description="Polar residues" evidence="1">
    <location>
        <begin position="77"/>
        <end position="94"/>
    </location>
</feature>
<reference evidence="2 3" key="1">
    <citation type="journal article" date="2021" name="BMC Genomics">
        <title>Telomere-to-telomere genome assembly of asparaginase-producing Trichoderma simmonsii.</title>
        <authorList>
            <person name="Chung D."/>
            <person name="Kwon Y.M."/>
            <person name="Yang Y."/>
        </authorList>
    </citation>
    <scope>NUCLEOTIDE SEQUENCE [LARGE SCALE GENOMIC DNA]</scope>
    <source>
        <strain evidence="2 3">GH-Sj1</strain>
    </source>
</reference>
<evidence type="ECO:0000256" key="1">
    <source>
        <dbReference type="SAM" id="MobiDB-lite"/>
    </source>
</evidence>
<evidence type="ECO:0000313" key="3">
    <source>
        <dbReference type="Proteomes" id="UP000826661"/>
    </source>
</evidence>
<evidence type="ECO:0000313" key="2">
    <source>
        <dbReference type="EMBL" id="QYS93577.1"/>
    </source>
</evidence>